<proteinExistence type="predicted"/>
<dbReference type="Proteomes" id="UP000663870">
    <property type="component" value="Unassembled WGS sequence"/>
</dbReference>
<evidence type="ECO:0000313" key="1">
    <source>
        <dbReference type="EMBL" id="CAF1265860.1"/>
    </source>
</evidence>
<dbReference type="EMBL" id="CAJNOL010003814">
    <property type="protein sequence ID" value="CAF1574879.1"/>
    <property type="molecule type" value="Genomic_DNA"/>
</dbReference>
<reference evidence="1" key="1">
    <citation type="submission" date="2021-02" db="EMBL/GenBank/DDBJ databases">
        <authorList>
            <person name="Nowell W R."/>
        </authorList>
    </citation>
    <scope>NUCLEOTIDE SEQUENCE</scope>
</reference>
<sequence length="914" mass="107011">MHWIFYTNFALTFTVINCFIPIMMHLQDENLFELSNEHLTVQFNLSNGQIISFNYTSQLITIINETSLIFIENFPLDCSKLIDYKLNVNSINFTYSCSNKTNYQLITIYNLQSQWEFLEKQISFENIGNKTITSIQTTFTLTNRTIPSVSIIQNRQDLNKQHTVFLRTESITLGIFATWQHPFGHYSVTSNNQTVTSSYQIGINTTYLSEGFLIGFYQLSSYWHTNDINYSERETYEKVTNFFYPVPQRKQSIKHAVGWDSNDYQIDISTAYGIDEYKRLIDRCSQLGIKSLTFAPSNTNVSNRQESTDDWDWESVLWLSLGEQIRLEQWKPYRDPLPSTIQEMLDYAELRQIKLVPYVYPPLGYQLKGKDQAWLYPSSHCRTVCASLASVEFQEYFLKLLIDFAQITGIGGYAWDYNFFYDSRNTEYSQWRGWQWIRSELLLALPYLIMDHRYASQYDGPWSWITLNGYTSPLLSDENPETYPILYPSLHTDKISADFMRQGNVELRLEHFASMDSIPGFIGHQQERYLSNGSLPWIDNNLRDFDLLGFSYSLLSNIATAGLNLIHTFIPARDLQEFYSLPIDFLQFWTYWLKWTDEHIEEIRNAIPFNLEQDWSLMKSNGFDGFLFLFNPNYKQINRTIFLDGKLNLKEPHEQGYWLLKEIYPQERFIQLIEYEQTIEFLLDGQSVTVYQLMFISTIDQPILVGISGQALLTNNNVLLIDGVFGEAGTETINQIFVILPNEQLILYVFVNGKDTHFQSINEFIVLTDRLSFPGLYLPRSAEILNNTIIISDLLLEQLKRRQLQYPIQWTEKELNDASWLGPHRLLLFICILNPNDQWNITAQINNNSIIVHKGYNTRDHIDRDRFMGFYLDLTSIVVEANVEYHLSLNMPKLNPGQFQGLFLENIERILVEP</sequence>
<accession>A0A815B640</accession>
<keyword evidence="4" id="KW-1185">Reference proteome</keyword>
<dbReference type="Proteomes" id="UP000663854">
    <property type="component" value="Unassembled WGS sequence"/>
</dbReference>
<evidence type="ECO:0000313" key="4">
    <source>
        <dbReference type="Proteomes" id="UP000663870"/>
    </source>
</evidence>
<comment type="caution">
    <text evidence="1">The sequence shown here is derived from an EMBL/GenBank/DDBJ whole genome shotgun (WGS) entry which is preliminary data.</text>
</comment>
<name>A0A815B640_9BILA</name>
<protein>
    <submittedName>
        <fullName evidence="1">Uncharacterized protein</fullName>
    </submittedName>
</protein>
<dbReference type="EMBL" id="CAJNOH010002000">
    <property type="protein sequence ID" value="CAF1265860.1"/>
    <property type="molecule type" value="Genomic_DNA"/>
</dbReference>
<gene>
    <name evidence="2" type="ORF">JXQ802_LOCUS45565</name>
    <name evidence="1" type="ORF">PYM288_LOCUS28121</name>
</gene>
<evidence type="ECO:0000313" key="2">
    <source>
        <dbReference type="EMBL" id="CAF1574879.1"/>
    </source>
</evidence>
<evidence type="ECO:0000313" key="3">
    <source>
        <dbReference type="Proteomes" id="UP000663854"/>
    </source>
</evidence>
<organism evidence="1 3">
    <name type="scientific">Rotaria sordida</name>
    <dbReference type="NCBI Taxonomy" id="392033"/>
    <lineage>
        <taxon>Eukaryota</taxon>
        <taxon>Metazoa</taxon>
        <taxon>Spiralia</taxon>
        <taxon>Gnathifera</taxon>
        <taxon>Rotifera</taxon>
        <taxon>Eurotatoria</taxon>
        <taxon>Bdelloidea</taxon>
        <taxon>Philodinida</taxon>
        <taxon>Philodinidae</taxon>
        <taxon>Rotaria</taxon>
    </lineage>
</organism>
<dbReference type="AlphaFoldDB" id="A0A815B640"/>